<proteinExistence type="predicted"/>
<protein>
    <submittedName>
        <fullName evidence="2">Reverse transcriptase domain-containing protein</fullName>
    </submittedName>
</protein>
<dbReference type="InterPro" id="IPR002156">
    <property type="entry name" value="RNaseH_domain"/>
</dbReference>
<dbReference type="SUPFAM" id="SSF53098">
    <property type="entry name" value="Ribonuclease H-like"/>
    <property type="match status" value="1"/>
</dbReference>
<feature type="domain" description="RNase H type-1" evidence="1">
    <location>
        <begin position="65"/>
        <end position="124"/>
    </location>
</feature>
<reference evidence="2" key="1">
    <citation type="journal article" date="2019" name="Sci. Rep.">
        <title>Draft genome of Tanacetum cinerariifolium, the natural source of mosquito coil.</title>
        <authorList>
            <person name="Yamashiro T."/>
            <person name="Shiraishi A."/>
            <person name="Satake H."/>
            <person name="Nakayama K."/>
        </authorList>
    </citation>
    <scope>NUCLEOTIDE SEQUENCE</scope>
</reference>
<name>A0A699V7J2_TANCI</name>
<comment type="caution">
    <text evidence="2">The sequence shown here is derived from an EMBL/GenBank/DDBJ whole genome shotgun (WGS) entry which is preliminary data.</text>
</comment>
<dbReference type="Pfam" id="PF13456">
    <property type="entry name" value="RVT_3"/>
    <property type="match status" value="1"/>
</dbReference>
<dbReference type="GO" id="GO:0004523">
    <property type="term" value="F:RNA-DNA hybrid ribonuclease activity"/>
    <property type="evidence" value="ECO:0007669"/>
    <property type="project" value="InterPro"/>
</dbReference>
<gene>
    <name evidence="2" type="ORF">Tci_903006</name>
</gene>
<dbReference type="Gene3D" id="3.30.420.10">
    <property type="entry name" value="Ribonuclease H-like superfamily/Ribonuclease H"/>
    <property type="match status" value="1"/>
</dbReference>
<feature type="non-terminal residue" evidence="2">
    <location>
        <position position="127"/>
    </location>
</feature>
<dbReference type="GO" id="GO:0003676">
    <property type="term" value="F:nucleic acid binding"/>
    <property type="evidence" value="ECO:0007669"/>
    <property type="project" value="InterPro"/>
</dbReference>
<accession>A0A699V7J2</accession>
<dbReference type="AlphaFoldDB" id="A0A699V7J2"/>
<dbReference type="GO" id="GO:0003964">
    <property type="term" value="F:RNA-directed DNA polymerase activity"/>
    <property type="evidence" value="ECO:0007669"/>
    <property type="project" value="UniProtKB-KW"/>
</dbReference>
<evidence type="ECO:0000259" key="1">
    <source>
        <dbReference type="Pfam" id="PF13456"/>
    </source>
</evidence>
<keyword evidence="2" id="KW-0808">Transferase</keyword>
<dbReference type="EMBL" id="BKCJ011409945">
    <property type="protein sequence ID" value="GFD31037.1"/>
    <property type="molecule type" value="Genomic_DNA"/>
</dbReference>
<dbReference type="PANTHER" id="PTHR48475">
    <property type="entry name" value="RIBONUCLEASE H"/>
    <property type="match status" value="1"/>
</dbReference>
<organism evidence="2">
    <name type="scientific">Tanacetum cinerariifolium</name>
    <name type="common">Dalmatian daisy</name>
    <name type="synonym">Chrysanthemum cinerariifolium</name>
    <dbReference type="NCBI Taxonomy" id="118510"/>
    <lineage>
        <taxon>Eukaryota</taxon>
        <taxon>Viridiplantae</taxon>
        <taxon>Streptophyta</taxon>
        <taxon>Embryophyta</taxon>
        <taxon>Tracheophyta</taxon>
        <taxon>Spermatophyta</taxon>
        <taxon>Magnoliopsida</taxon>
        <taxon>eudicotyledons</taxon>
        <taxon>Gunneridae</taxon>
        <taxon>Pentapetalae</taxon>
        <taxon>asterids</taxon>
        <taxon>campanulids</taxon>
        <taxon>Asterales</taxon>
        <taxon>Asteraceae</taxon>
        <taxon>Asteroideae</taxon>
        <taxon>Anthemideae</taxon>
        <taxon>Anthemidinae</taxon>
        <taxon>Tanacetum</taxon>
    </lineage>
</organism>
<keyword evidence="2" id="KW-0548">Nucleotidyltransferase</keyword>
<dbReference type="PANTHER" id="PTHR48475:SF2">
    <property type="entry name" value="RIBONUCLEASE H"/>
    <property type="match status" value="1"/>
</dbReference>
<evidence type="ECO:0000313" key="2">
    <source>
        <dbReference type="EMBL" id="GFD31037.1"/>
    </source>
</evidence>
<sequence length="127" mass="14157">MSRLDVAGRLQKYSVMPGEHNITYRLRTSMKDQILADFLVEKPDDASPDTSVIETPQEPWTLFMDGSSCDDGLGIGLILTSPEGTVFTYALRFQFTASNNEAEHEALIAGLRIMAQMRVCNVHVLCF</sequence>
<dbReference type="InterPro" id="IPR012337">
    <property type="entry name" value="RNaseH-like_sf"/>
</dbReference>
<keyword evidence="2" id="KW-0695">RNA-directed DNA polymerase</keyword>
<dbReference type="InterPro" id="IPR036397">
    <property type="entry name" value="RNaseH_sf"/>
</dbReference>